<dbReference type="CDD" id="cd00035">
    <property type="entry name" value="ChtBD1"/>
    <property type="match status" value="1"/>
</dbReference>
<evidence type="ECO:0000256" key="6">
    <source>
        <dbReference type="ARBA" id="ARBA00022669"/>
    </source>
</evidence>
<keyword evidence="12" id="KW-0624">Polysaccharide degradation</keyword>
<dbReference type="InterPro" id="IPR001223">
    <property type="entry name" value="Glyco_hydro18_cat"/>
</dbReference>
<evidence type="ECO:0000256" key="16">
    <source>
        <dbReference type="SAM" id="SignalP"/>
    </source>
</evidence>
<keyword evidence="13" id="KW-1015">Disulfide bond</keyword>
<keyword evidence="11 14" id="KW-0326">Glycosidase</keyword>
<proteinExistence type="inferred from homology"/>
<dbReference type="Gene3D" id="3.30.60.10">
    <property type="entry name" value="Endochitinase-like"/>
    <property type="match status" value="2"/>
</dbReference>
<dbReference type="SUPFAM" id="SSF54556">
    <property type="entry name" value="Chitinase insertion domain"/>
    <property type="match status" value="1"/>
</dbReference>
<feature type="signal peptide" evidence="16">
    <location>
        <begin position="1"/>
        <end position="33"/>
    </location>
</feature>
<evidence type="ECO:0000256" key="4">
    <source>
        <dbReference type="ARBA" id="ARBA00012729"/>
    </source>
</evidence>
<dbReference type="EMBL" id="MU864433">
    <property type="protein sequence ID" value="KAK4186062.1"/>
    <property type="molecule type" value="Genomic_DNA"/>
</dbReference>
<evidence type="ECO:0000259" key="18">
    <source>
        <dbReference type="PROSITE" id="PS51910"/>
    </source>
</evidence>
<dbReference type="GO" id="GO:0006032">
    <property type="term" value="P:chitin catabolic process"/>
    <property type="evidence" value="ECO:0007669"/>
    <property type="project" value="UniProtKB-KW"/>
</dbReference>
<comment type="similarity">
    <text evidence="3">Belongs to the glycosyl hydrolase 18 family. Chitinase class V subfamily.</text>
</comment>
<organism evidence="19 20">
    <name type="scientific">Podospora australis</name>
    <dbReference type="NCBI Taxonomy" id="1536484"/>
    <lineage>
        <taxon>Eukaryota</taxon>
        <taxon>Fungi</taxon>
        <taxon>Dikarya</taxon>
        <taxon>Ascomycota</taxon>
        <taxon>Pezizomycotina</taxon>
        <taxon>Sordariomycetes</taxon>
        <taxon>Sordariomycetidae</taxon>
        <taxon>Sordariales</taxon>
        <taxon>Podosporaceae</taxon>
        <taxon>Podospora</taxon>
    </lineage>
</organism>
<feature type="chain" id="PRO_5042957727" description="chitinase" evidence="16">
    <location>
        <begin position="34"/>
        <end position="1230"/>
    </location>
</feature>
<evidence type="ECO:0000256" key="7">
    <source>
        <dbReference type="ARBA" id="ARBA00022801"/>
    </source>
</evidence>
<dbReference type="PROSITE" id="PS51910">
    <property type="entry name" value="GH18_2"/>
    <property type="match status" value="1"/>
</dbReference>
<dbReference type="PROSITE" id="PS50941">
    <property type="entry name" value="CHIT_BIND_I_2"/>
    <property type="match status" value="2"/>
</dbReference>
<evidence type="ECO:0000256" key="3">
    <source>
        <dbReference type="ARBA" id="ARBA00008682"/>
    </source>
</evidence>
<feature type="domain" description="GH18" evidence="18">
    <location>
        <begin position="167"/>
        <end position="545"/>
    </location>
</feature>
<dbReference type="Gene3D" id="3.10.50.10">
    <property type="match status" value="1"/>
</dbReference>
<feature type="disulfide bond" evidence="13">
    <location>
        <begin position="79"/>
        <end position="91"/>
    </location>
</feature>
<evidence type="ECO:0000256" key="8">
    <source>
        <dbReference type="ARBA" id="ARBA00023024"/>
    </source>
</evidence>
<dbReference type="SMART" id="SM00270">
    <property type="entry name" value="ChtBD1"/>
    <property type="match status" value="2"/>
</dbReference>
<feature type="region of interest" description="Disordered" evidence="15">
    <location>
        <begin position="1187"/>
        <end position="1230"/>
    </location>
</feature>
<feature type="compositionally biased region" description="Basic and acidic residues" evidence="15">
    <location>
        <begin position="1196"/>
        <end position="1213"/>
    </location>
</feature>
<dbReference type="SMART" id="SM00636">
    <property type="entry name" value="Glyco_18"/>
    <property type="match status" value="1"/>
</dbReference>
<evidence type="ECO:0000256" key="1">
    <source>
        <dbReference type="ARBA" id="ARBA00000822"/>
    </source>
</evidence>
<keyword evidence="8" id="KW-0146">Chitin degradation</keyword>
<name>A0AAN6WTB4_9PEZI</name>
<comment type="catalytic activity">
    <reaction evidence="1">
        <text>Random endo-hydrolysis of N-acetyl-beta-D-glucosaminide (1-&gt;4)-beta-linkages in chitin and chitodextrins.</text>
        <dbReference type="EC" id="3.2.1.14"/>
    </reaction>
</comment>
<comment type="caution">
    <text evidence="19">The sequence shown here is derived from an EMBL/GenBank/DDBJ whole genome shotgun (WGS) entry which is preliminary data.</text>
</comment>
<dbReference type="GO" id="GO:0000272">
    <property type="term" value="P:polysaccharide catabolic process"/>
    <property type="evidence" value="ECO:0007669"/>
    <property type="project" value="UniProtKB-KW"/>
</dbReference>
<dbReference type="PANTHER" id="PTHR47700">
    <property type="entry name" value="V CHITINASE, PUTATIVE (AFU_ORTHOLOGUE AFUA_6G13720)-RELATED"/>
    <property type="match status" value="1"/>
</dbReference>
<feature type="disulfide bond" evidence="13">
    <location>
        <begin position="128"/>
        <end position="142"/>
    </location>
</feature>
<dbReference type="EC" id="3.2.1.14" evidence="4"/>
<dbReference type="PROSITE" id="PS01095">
    <property type="entry name" value="GH18_1"/>
    <property type="match status" value="1"/>
</dbReference>
<dbReference type="GO" id="GO:0008061">
    <property type="term" value="F:chitin binding"/>
    <property type="evidence" value="ECO:0007669"/>
    <property type="project" value="UniProtKB-UniRule"/>
</dbReference>
<dbReference type="Proteomes" id="UP001302126">
    <property type="component" value="Unassembled WGS sequence"/>
</dbReference>
<dbReference type="InterPro" id="IPR018371">
    <property type="entry name" value="Chitin-binding_1_CS"/>
</dbReference>
<feature type="disulfide bond" evidence="13">
    <location>
        <begin position="123"/>
        <end position="135"/>
    </location>
</feature>
<evidence type="ECO:0000256" key="15">
    <source>
        <dbReference type="SAM" id="MobiDB-lite"/>
    </source>
</evidence>
<dbReference type="InterPro" id="IPR001002">
    <property type="entry name" value="Chitin-bd_1"/>
</dbReference>
<dbReference type="PANTHER" id="PTHR47700:SF2">
    <property type="entry name" value="CHITINASE"/>
    <property type="match status" value="1"/>
</dbReference>
<feature type="compositionally biased region" description="Gly residues" evidence="15">
    <location>
        <begin position="1220"/>
        <end position="1230"/>
    </location>
</feature>
<evidence type="ECO:0000256" key="5">
    <source>
        <dbReference type="ARBA" id="ARBA00022525"/>
    </source>
</evidence>
<keyword evidence="10" id="KW-0119">Carbohydrate metabolism</keyword>
<dbReference type="GO" id="GO:0008843">
    <property type="term" value="F:endochitinase activity"/>
    <property type="evidence" value="ECO:0007669"/>
    <property type="project" value="UniProtKB-EC"/>
</dbReference>
<dbReference type="InterPro" id="IPR053214">
    <property type="entry name" value="LysM12-like"/>
</dbReference>
<feature type="disulfide bond" evidence="13">
    <location>
        <begin position="146"/>
        <end position="150"/>
    </location>
</feature>
<keyword evidence="16" id="KW-0732">Signal</keyword>
<dbReference type="AlphaFoldDB" id="A0AAN6WTB4"/>
<keyword evidence="9" id="KW-0843">Virulence</keyword>
<keyword evidence="6 13" id="KW-0147">Chitin-binding</keyword>
<dbReference type="InterPro" id="IPR017853">
    <property type="entry name" value="GH"/>
</dbReference>
<keyword evidence="5" id="KW-0964">Secreted</keyword>
<dbReference type="Pfam" id="PF00704">
    <property type="entry name" value="Glyco_hydro_18"/>
    <property type="match status" value="1"/>
</dbReference>
<feature type="disulfide bond" evidence="13">
    <location>
        <begin position="84"/>
        <end position="98"/>
    </location>
</feature>
<evidence type="ECO:0000256" key="13">
    <source>
        <dbReference type="PROSITE-ProRule" id="PRU00261"/>
    </source>
</evidence>
<dbReference type="InterPro" id="IPR036861">
    <property type="entry name" value="Endochitinase-like_sf"/>
</dbReference>
<dbReference type="Pfam" id="PF00187">
    <property type="entry name" value="Chitin_bind_1"/>
    <property type="match status" value="1"/>
</dbReference>
<dbReference type="InterPro" id="IPR001579">
    <property type="entry name" value="Glyco_hydro_18_chit_AS"/>
</dbReference>
<dbReference type="InterPro" id="IPR029070">
    <property type="entry name" value="Chitinase_insertion_sf"/>
</dbReference>
<gene>
    <name evidence="19" type="ORF">QBC35DRAFT_453660</name>
</gene>
<dbReference type="InterPro" id="IPR011583">
    <property type="entry name" value="Chitinase_II/V-like_cat"/>
</dbReference>
<feature type="domain" description="Chitin-binding type-1" evidence="17">
    <location>
        <begin position="70"/>
        <end position="108"/>
    </location>
</feature>
<feature type="domain" description="Chitin-binding type-1" evidence="17">
    <location>
        <begin position="109"/>
        <end position="152"/>
    </location>
</feature>
<dbReference type="SUPFAM" id="SSF51445">
    <property type="entry name" value="(Trans)glycosidases"/>
    <property type="match status" value="1"/>
</dbReference>
<keyword evidence="7 14" id="KW-0378">Hydrolase</keyword>
<evidence type="ECO:0000256" key="12">
    <source>
        <dbReference type="ARBA" id="ARBA00023326"/>
    </source>
</evidence>
<sequence>MSPSSRIGRQHSVCISSAVVALLVLLFLPLTFALEHSPEQVDHGLLRPQTEFTTDSEVADVNITRRQVNDYTCAVGRPCKNGACCGSGGFCGYSPTYCGTGCSSNCNAKAECGQYSKVPGQKCPLNVCCSEHGFCGTTEEFCNSKCQSNCVLRPSPPSGGKGDGVLSKVIGYYESWNAFSSCRKTAPTDLPLSALTHVNYAFAYISPGSYQITTMDGRTPTSLFKETTNLKTLKPGLEVWVSVGGWTFSDNGTATQPLLGEIARDAGKRQIFANNLLKFLEEHAFDGFDLDWEYPGAPDRGGKEDDPDNFVKLMATIRATLNRSPRRLGISFTIPASYWYLRWFKVPELLQYADFTCLMSYDLHGLWDKENPIGNVINPHTNLTEIQRAVELLWRVNVPPSKIALGFGFYGRSFRLADPSCTTPGVCKFSGDPNKGACTDTSGYLSYYEIQDMIGGPGSVVKRRDLGDNITLETRQSGVQVKWDKTAAVKYISYQGNQWISFDDADTFKQKVDWANSIGFSGSLIWASDLDDNLVNAHSGLVGRSAASKPNNAVRAATKSALINKASANKGLAQACKKLFGTCVNVKSQRTLDATCRLEGMEFVGWDKMGCGKDLGTPICCEKDSLPNNCLWRGGNNNGFLGGLDCNGQCHEGEIQLFGSSNGGFPQSPNSNLKRCTRGIKSFCCTQNDFPELVKGCVWKSCLKSCSDLGNNMEEIANVWFNALDHCPSREPGINTIRRYCCPKSMHPFKTGSCKWKGSVWKDCADAKCSPNETTVAHHPSGPKNTGTCDWGRKKVLCCEMDSIGEGQLTCPRGMCAIDKAKFCTHDPRYDWSEDYDPADDKWPAYPGFSRRDAEDVLRLLESGEAPLAGRALEKRGGDRRTANRELVLNGIVILLELIFRAYAGPSSWTNGRNGRSASGLYFVPDDGNCQDFGVKVHLEDSAGLVGVVTEIDHVNELQYLTHMLMAFMTGTLYSGNRTTETGRLSVAAYRKYWLEDTDNLPRGKIIRPTPFTQRYFGNMNLLFGEVMGSLTTRDSFMGLESSMNRIKGALFAKNAPMSDDNFRRALSAAILRGDGEEQFLTPMRRVFQVFSYLFNAPVAQTLDRTRGRLEALVTSLSTQVPELAPLAAIWEDFDRDYFEEVAQWARTWLIQRMNEILAAITPIRNTVQARAIADELRRMTAALDRIRAPPRGKKKKDDDERVRRAAADRFPETARFPGSSGGSGGIGGG</sequence>
<comment type="caution">
    <text evidence="13">Lacks conserved residue(s) required for the propagation of feature annotation.</text>
</comment>
<evidence type="ECO:0000259" key="17">
    <source>
        <dbReference type="PROSITE" id="PS50941"/>
    </source>
</evidence>
<evidence type="ECO:0000256" key="2">
    <source>
        <dbReference type="ARBA" id="ARBA00004613"/>
    </source>
</evidence>
<dbReference type="PROSITE" id="PS00026">
    <property type="entry name" value="CHIT_BIND_I_1"/>
    <property type="match status" value="1"/>
</dbReference>
<evidence type="ECO:0000256" key="11">
    <source>
        <dbReference type="ARBA" id="ARBA00023295"/>
    </source>
</evidence>
<reference evidence="19" key="1">
    <citation type="journal article" date="2023" name="Mol. Phylogenet. Evol.">
        <title>Genome-scale phylogeny and comparative genomics of the fungal order Sordariales.</title>
        <authorList>
            <person name="Hensen N."/>
            <person name="Bonometti L."/>
            <person name="Westerberg I."/>
            <person name="Brannstrom I.O."/>
            <person name="Guillou S."/>
            <person name="Cros-Aarteil S."/>
            <person name="Calhoun S."/>
            <person name="Haridas S."/>
            <person name="Kuo A."/>
            <person name="Mondo S."/>
            <person name="Pangilinan J."/>
            <person name="Riley R."/>
            <person name="LaButti K."/>
            <person name="Andreopoulos B."/>
            <person name="Lipzen A."/>
            <person name="Chen C."/>
            <person name="Yan M."/>
            <person name="Daum C."/>
            <person name="Ng V."/>
            <person name="Clum A."/>
            <person name="Steindorff A."/>
            <person name="Ohm R.A."/>
            <person name="Martin F."/>
            <person name="Silar P."/>
            <person name="Natvig D.O."/>
            <person name="Lalanne C."/>
            <person name="Gautier V."/>
            <person name="Ament-Velasquez S.L."/>
            <person name="Kruys A."/>
            <person name="Hutchinson M.I."/>
            <person name="Powell A.J."/>
            <person name="Barry K."/>
            <person name="Miller A.N."/>
            <person name="Grigoriev I.V."/>
            <person name="Debuchy R."/>
            <person name="Gladieux P."/>
            <person name="Hiltunen Thoren M."/>
            <person name="Johannesson H."/>
        </authorList>
    </citation>
    <scope>NUCLEOTIDE SEQUENCE</scope>
    <source>
        <strain evidence="19">PSN309</strain>
    </source>
</reference>
<evidence type="ECO:0000313" key="20">
    <source>
        <dbReference type="Proteomes" id="UP001302126"/>
    </source>
</evidence>
<evidence type="ECO:0000256" key="9">
    <source>
        <dbReference type="ARBA" id="ARBA00023026"/>
    </source>
</evidence>
<dbReference type="SUPFAM" id="SSF57016">
    <property type="entry name" value="Plant lectins/antimicrobial peptides"/>
    <property type="match status" value="2"/>
</dbReference>
<accession>A0AAN6WTB4</accession>
<comment type="subcellular location">
    <subcellularLocation>
        <location evidence="2">Secreted</location>
    </subcellularLocation>
</comment>
<feature type="disulfide bond" evidence="13">
    <location>
        <begin position="102"/>
        <end position="106"/>
    </location>
</feature>
<evidence type="ECO:0000313" key="19">
    <source>
        <dbReference type="EMBL" id="KAK4186062.1"/>
    </source>
</evidence>
<evidence type="ECO:0000256" key="10">
    <source>
        <dbReference type="ARBA" id="ARBA00023277"/>
    </source>
</evidence>
<reference evidence="19" key="2">
    <citation type="submission" date="2023-05" db="EMBL/GenBank/DDBJ databases">
        <authorList>
            <consortium name="Lawrence Berkeley National Laboratory"/>
            <person name="Steindorff A."/>
            <person name="Hensen N."/>
            <person name="Bonometti L."/>
            <person name="Westerberg I."/>
            <person name="Brannstrom I.O."/>
            <person name="Guillou S."/>
            <person name="Cros-Aarteil S."/>
            <person name="Calhoun S."/>
            <person name="Haridas S."/>
            <person name="Kuo A."/>
            <person name="Mondo S."/>
            <person name="Pangilinan J."/>
            <person name="Riley R."/>
            <person name="Labutti K."/>
            <person name="Andreopoulos B."/>
            <person name="Lipzen A."/>
            <person name="Chen C."/>
            <person name="Yanf M."/>
            <person name="Daum C."/>
            <person name="Ng V."/>
            <person name="Clum A."/>
            <person name="Ohm R."/>
            <person name="Martin F."/>
            <person name="Silar P."/>
            <person name="Natvig D."/>
            <person name="Lalanne C."/>
            <person name="Gautier V."/>
            <person name="Ament-Velasquez S.L."/>
            <person name="Kruys A."/>
            <person name="Hutchinson M.I."/>
            <person name="Powell A.J."/>
            <person name="Barry K."/>
            <person name="Miller A.N."/>
            <person name="Grigoriev I.V."/>
            <person name="Debuchy R."/>
            <person name="Gladieux P."/>
            <person name="Thoren M.H."/>
            <person name="Johannesson H."/>
        </authorList>
    </citation>
    <scope>NUCLEOTIDE SEQUENCE</scope>
    <source>
        <strain evidence="19">PSN309</strain>
    </source>
</reference>
<keyword evidence="20" id="KW-1185">Reference proteome</keyword>
<dbReference type="Gene3D" id="3.20.20.80">
    <property type="entry name" value="Glycosidases"/>
    <property type="match status" value="1"/>
</dbReference>
<dbReference type="GO" id="GO:0005576">
    <property type="term" value="C:extracellular region"/>
    <property type="evidence" value="ECO:0007669"/>
    <property type="project" value="UniProtKB-SubCell"/>
</dbReference>
<evidence type="ECO:0000256" key="14">
    <source>
        <dbReference type="RuleBase" id="RU000489"/>
    </source>
</evidence>
<protein>
    <recommendedName>
        <fullName evidence="4">chitinase</fullName>
        <ecNumber evidence="4">3.2.1.14</ecNumber>
    </recommendedName>
</protein>